<dbReference type="Pfam" id="PF00071">
    <property type="entry name" value="Ras"/>
    <property type="match status" value="1"/>
</dbReference>
<feature type="region of interest" description="Disordered" evidence="4">
    <location>
        <begin position="69"/>
        <end position="89"/>
    </location>
</feature>
<evidence type="ECO:0000256" key="2">
    <source>
        <dbReference type="ARBA" id="ARBA00022741"/>
    </source>
</evidence>
<dbReference type="PANTHER" id="PTHR24070">
    <property type="entry name" value="RAS, DI-RAS, AND RHEB FAMILY MEMBERS OF SMALL GTPASE SUPERFAMILY"/>
    <property type="match status" value="1"/>
</dbReference>
<dbReference type="SUPFAM" id="SSF52540">
    <property type="entry name" value="P-loop containing nucleoside triphosphate hydrolases"/>
    <property type="match status" value="1"/>
</dbReference>
<dbReference type="OrthoDB" id="5976022at2759"/>
<dbReference type="PROSITE" id="PS51419">
    <property type="entry name" value="RAB"/>
    <property type="match status" value="1"/>
</dbReference>
<evidence type="ECO:0000313" key="6">
    <source>
        <dbReference type="Proteomes" id="UP000297245"/>
    </source>
</evidence>
<keyword evidence="3" id="KW-0342">GTP-binding</keyword>
<dbReference type="GO" id="GO:0005886">
    <property type="term" value="C:plasma membrane"/>
    <property type="evidence" value="ECO:0007669"/>
    <property type="project" value="UniProtKB-SubCell"/>
</dbReference>
<dbReference type="GO" id="GO:0007165">
    <property type="term" value="P:signal transduction"/>
    <property type="evidence" value="ECO:0007669"/>
    <property type="project" value="InterPro"/>
</dbReference>
<sequence>MSSTEEDGYRTTMPHYSRLGEGFLLVYSIFSRASFEGIQNFLHGILRYKGLPTVPIVLVGNKCDREDSDEREVTISDIRRTGSREGSRL</sequence>
<protein>
    <submittedName>
        <fullName evidence="5">Ras-domain-containing protein</fullName>
    </submittedName>
</protein>
<organism evidence="5 6">
    <name type="scientific">Dendrothele bispora (strain CBS 962.96)</name>
    <dbReference type="NCBI Taxonomy" id="1314807"/>
    <lineage>
        <taxon>Eukaryota</taxon>
        <taxon>Fungi</taxon>
        <taxon>Dikarya</taxon>
        <taxon>Basidiomycota</taxon>
        <taxon>Agaricomycotina</taxon>
        <taxon>Agaricomycetes</taxon>
        <taxon>Agaricomycetidae</taxon>
        <taxon>Agaricales</taxon>
        <taxon>Agaricales incertae sedis</taxon>
        <taxon>Dendrothele</taxon>
    </lineage>
</organism>
<name>A0A4S8KW65_DENBC</name>
<evidence type="ECO:0000256" key="4">
    <source>
        <dbReference type="SAM" id="MobiDB-lite"/>
    </source>
</evidence>
<dbReference type="InterPro" id="IPR020849">
    <property type="entry name" value="Small_GTPase_Ras-type"/>
</dbReference>
<proteinExistence type="predicted"/>
<keyword evidence="2" id="KW-0547">Nucleotide-binding</keyword>
<dbReference type="Proteomes" id="UP000297245">
    <property type="component" value="Unassembled WGS sequence"/>
</dbReference>
<keyword evidence="6" id="KW-1185">Reference proteome</keyword>
<reference evidence="5 6" key="1">
    <citation type="journal article" date="2019" name="Nat. Ecol. Evol.">
        <title>Megaphylogeny resolves global patterns of mushroom evolution.</title>
        <authorList>
            <person name="Varga T."/>
            <person name="Krizsan K."/>
            <person name="Foldi C."/>
            <person name="Dima B."/>
            <person name="Sanchez-Garcia M."/>
            <person name="Sanchez-Ramirez S."/>
            <person name="Szollosi G.J."/>
            <person name="Szarkandi J.G."/>
            <person name="Papp V."/>
            <person name="Albert L."/>
            <person name="Andreopoulos W."/>
            <person name="Angelini C."/>
            <person name="Antonin V."/>
            <person name="Barry K.W."/>
            <person name="Bougher N.L."/>
            <person name="Buchanan P."/>
            <person name="Buyck B."/>
            <person name="Bense V."/>
            <person name="Catcheside P."/>
            <person name="Chovatia M."/>
            <person name="Cooper J."/>
            <person name="Damon W."/>
            <person name="Desjardin D."/>
            <person name="Finy P."/>
            <person name="Geml J."/>
            <person name="Haridas S."/>
            <person name="Hughes K."/>
            <person name="Justo A."/>
            <person name="Karasinski D."/>
            <person name="Kautmanova I."/>
            <person name="Kiss B."/>
            <person name="Kocsube S."/>
            <person name="Kotiranta H."/>
            <person name="LaButti K.M."/>
            <person name="Lechner B.E."/>
            <person name="Liimatainen K."/>
            <person name="Lipzen A."/>
            <person name="Lukacs Z."/>
            <person name="Mihaltcheva S."/>
            <person name="Morgado L.N."/>
            <person name="Niskanen T."/>
            <person name="Noordeloos M.E."/>
            <person name="Ohm R.A."/>
            <person name="Ortiz-Santana B."/>
            <person name="Ovrebo C."/>
            <person name="Racz N."/>
            <person name="Riley R."/>
            <person name="Savchenko A."/>
            <person name="Shiryaev A."/>
            <person name="Soop K."/>
            <person name="Spirin V."/>
            <person name="Szebenyi C."/>
            <person name="Tomsovsky M."/>
            <person name="Tulloss R.E."/>
            <person name="Uehling J."/>
            <person name="Grigoriev I.V."/>
            <person name="Vagvolgyi C."/>
            <person name="Papp T."/>
            <person name="Martin F.M."/>
            <person name="Miettinen O."/>
            <person name="Hibbett D.S."/>
            <person name="Nagy L.G."/>
        </authorList>
    </citation>
    <scope>NUCLEOTIDE SEQUENCE [LARGE SCALE GENOMIC DNA]</scope>
    <source>
        <strain evidence="5 6">CBS 962.96</strain>
    </source>
</reference>
<gene>
    <name evidence="5" type="ORF">K435DRAFT_504781</name>
</gene>
<comment type="subcellular location">
    <subcellularLocation>
        <location evidence="1">Cell membrane</location>
        <topology evidence="1">Lipid-anchor</topology>
        <orientation evidence="1">Cytoplasmic side</orientation>
    </subcellularLocation>
</comment>
<evidence type="ECO:0000256" key="3">
    <source>
        <dbReference type="ARBA" id="ARBA00023134"/>
    </source>
</evidence>
<dbReference type="GO" id="GO:0005525">
    <property type="term" value="F:GTP binding"/>
    <property type="evidence" value="ECO:0007669"/>
    <property type="project" value="UniProtKB-KW"/>
</dbReference>
<dbReference type="Gene3D" id="3.40.50.300">
    <property type="entry name" value="P-loop containing nucleotide triphosphate hydrolases"/>
    <property type="match status" value="1"/>
</dbReference>
<feature type="compositionally biased region" description="Basic and acidic residues" evidence="4">
    <location>
        <begin position="71"/>
        <end position="89"/>
    </location>
</feature>
<dbReference type="InterPro" id="IPR001806">
    <property type="entry name" value="Small_GTPase"/>
</dbReference>
<dbReference type="EMBL" id="ML179929">
    <property type="protein sequence ID" value="THU80202.1"/>
    <property type="molecule type" value="Genomic_DNA"/>
</dbReference>
<evidence type="ECO:0000256" key="1">
    <source>
        <dbReference type="ARBA" id="ARBA00004342"/>
    </source>
</evidence>
<evidence type="ECO:0000313" key="5">
    <source>
        <dbReference type="EMBL" id="THU80202.1"/>
    </source>
</evidence>
<dbReference type="AlphaFoldDB" id="A0A4S8KW65"/>
<accession>A0A4S8KW65</accession>
<dbReference type="InterPro" id="IPR027417">
    <property type="entry name" value="P-loop_NTPase"/>
</dbReference>
<dbReference type="PROSITE" id="PS51421">
    <property type="entry name" value="RAS"/>
    <property type="match status" value="1"/>
</dbReference>
<dbReference type="GO" id="GO:0003924">
    <property type="term" value="F:GTPase activity"/>
    <property type="evidence" value="ECO:0007669"/>
    <property type="project" value="InterPro"/>
</dbReference>
<dbReference type="SMART" id="SM00173">
    <property type="entry name" value="RAS"/>
    <property type="match status" value="1"/>
</dbReference>